<dbReference type="RefSeq" id="WP_169146839.1">
    <property type="nucleotide sequence ID" value="NZ_JABBGA010000014.1"/>
</dbReference>
<keyword evidence="3" id="KW-1185">Reference proteome</keyword>
<protein>
    <submittedName>
        <fullName evidence="2">Molybdopterin-dependent oxidoreductase</fullName>
    </submittedName>
</protein>
<feature type="chain" id="PRO_5032861456" evidence="1">
    <location>
        <begin position="23"/>
        <end position="202"/>
    </location>
</feature>
<feature type="signal peptide" evidence="1">
    <location>
        <begin position="1"/>
        <end position="22"/>
    </location>
</feature>
<evidence type="ECO:0000313" key="3">
    <source>
        <dbReference type="Proteomes" id="UP000580043"/>
    </source>
</evidence>
<proteinExistence type="predicted"/>
<dbReference type="SUPFAM" id="SSF56524">
    <property type="entry name" value="Oxidoreductase molybdopterin-binding domain"/>
    <property type="match status" value="1"/>
</dbReference>
<dbReference type="Gene3D" id="3.90.420.10">
    <property type="entry name" value="Oxidoreductase, molybdopterin-binding domain"/>
    <property type="match status" value="1"/>
</dbReference>
<evidence type="ECO:0000313" key="2">
    <source>
        <dbReference type="EMBL" id="NML27301.1"/>
    </source>
</evidence>
<dbReference type="Proteomes" id="UP000580043">
    <property type="component" value="Unassembled WGS sequence"/>
</dbReference>
<organism evidence="2 3">
    <name type="scientific">Zoogloea dura</name>
    <dbReference type="NCBI Taxonomy" id="2728840"/>
    <lineage>
        <taxon>Bacteria</taxon>
        <taxon>Pseudomonadati</taxon>
        <taxon>Pseudomonadota</taxon>
        <taxon>Betaproteobacteria</taxon>
        <taxon>Rhodocyclales</taxon>
        <taxon>Zoogloeaceae</taxon>
        <taxon>Zoogloea</taxon>
    </lineage>
</organism>
<gene>
    <name evidence="2" type="ORF">HHL15_16225</name>
</gene>
<keyword evidence="1" id="KW-0732">Signal</keyword>
<comment type="caution">
    <text evidence="2">The sequence shown here is derived from an EMBL/GenBank/DDBJ whole genome shotgun (WGS) entry which is preliminary data.</text>
</comment>
<dbReference type="EMBL" id="JABBGA010000014">
    <property type="protein sequence ID" value="NML27301.1"/>
    <property type="molecule type" value="Genomic_DNA"/>
</dbReference>
<accession>A0A848GCT6</accession>
<name>A0A848GCT6_9RHOO</name>
<evidence type="ECO:0000256" key="1">
    <source>
        <dbReference type="SAM" id="SignalP"/>
    </source>
</evidence>
<reference evidence="2 3" key="1">
    <citation type="submission" date="2020-04" db="EMBL/GenBank/DDBJ databases">
        <title>Zoogloea sp. G-4-1-14 isolated from soil.</title>
        <authorList>
            <person name="Dahal R.H."/>
        </authorList>
    </citation>
    <scope>NUCLEOTIDE SEQUENCE [LARGE SCALE GENOMIC DNA]</scope>
    <source>
        <strain evidence="2 3">G-4-1-14</strain>
    </source>
</reference>
<sequence>MDKRRFLHATLASIALPGAALAAPGRASPRAQAAGPTLLTISGELAHPNRGPLDPALDQLMSKHGVQFEQARSFTYADLAALPAVEIRPTLEYDAKAHRLRGPLLTRLLDIAGAAGRSPKTTVGLRALDGYNVELSLAELQRRALIVATHLDGTPLPLGGLGPLWAVFDPGQLPELAARPLPERFAQCPWGLYSVHIGEATG</sequence>
<dbReference type="InterPro" id="IPR036374">
    <property type="entry name" value="OxRdtase_Mopterin-bd_sf"/>
</dbReference>
<dbReference type="AlphaFoldDB" id="A0A848GCT6"/>